<dbReference type="AlphaFoldDB" id="A0A930BQQ1"/>
<feature type="transmembrane region" description="Helical" evidence="5">
    <location>
        <begin position="7"/>
        <end position="25"/>
    </location>
</feature>
<comment type="similarity">
    <text evidence="2">Belongs to the methyl-accepting chemotaxis (MCP) protein family.</text>
</comment>
<accession>A0A930BQQ1</accession>
<dbReference type="PRINTS" id="PR00260">
    <property type="entry name" value="CHEMTRNSDUCR"/>
</dbReference>
<keyword evidence="5" id="KW-0472">Membrane</keyword>
<evidence type="ECO:0000259" key="6">
    <source>
        <dbReference type="PROSITE" id="PS50111"/>
    </source>
</evidence>
<dbReference type="GO" id="GO:0016020">
    <property type="term" value="C:membrane"/>
    <property type="evidence" value="ECO:0007669"/>
    <property type="project" value="InterPro"/>
</dbReference>
<evidence type="ECO:0000313" key="7">
    <source>
        <dbReference type="EMBL" id="MBF1163571.1"/>
    </source>
</evidence>
<dbReference type="PANTHER" id="PTHR32089">
    <property type="entry name" value="METHYL-ACCEPTING CHEMOTAXIS PROTEIN MCPB"/>
    <property type="match status" value="1"/>
</dbReference>
<evidence type="ECO:0000256" key="3">
    <source>
        <dbReference type="PROSITE-ProRule" id="PRU00284"/>
    </source>
</evidence>
<reference evidence="7" key="1">
    <citation type="submission" date="2020-04" db="EMBL/GenBank/DDBJ databases">
        <title>Deep metagenomics examines the oral microbiome during advanced dental caries in children, revealing novel taxa and co-occurrences with host molecules.</title>
        <authorList>
            <person name="Baker J.L."/>
            <person name="Morton J.T."/>
            <person name="Dinis M."/>
            <person name="Alvarez R."/>
            <person name="Tran N.C."/>
            <person name="Knight R."/>
            <person name="Edlund A."/>
        </authorList>
    </citation>
    <scope>NUCLEOTIDE SEQUENCE</scope>
    <source>
        <strain evidence="7">JCVI_32_bin.24</strain>
    </source>
</reference>
<gene>
    <name evidence="7" type="ORF">HXL68_00875</name>
</gene>
<evidence type="ECO:0000313" key="8">
    <source>
        <dbReference type="Proteomes" id="UP000718593"/>
    </source>
</evidence>
<keyword evidence="4" id="KW-0175">Coiled coil</keyword>
<dbReference type="Gene3D" id="1.10.287.950">
    <property type="entry name" value="Methyl-accepting chemotaxis protein"/>
    <property type="match status" value="1"/>
</dbReference>
<keyword evidence="1 3" id="KW-0807">Transducer</keyword>
<dbReference type="GO" id="GO:0004888">
    <property type="term" value="F:transmembrane signaling receptor activity"/>
    <property type="evidence" value="ECO:0007669"/>
    <property type="project" value="InterPro"/>
</dbReference>
<comment type="caution">
    <text evidence="7">The sequence shown here is derived from an EMBL/GenBank/DDBJ whole genome shotgun (WGS) entry which is preliminary data.</text>
</comment>
<evidence type="ECO:0000256" key="5">
    <source>
        <dbReference type="SAM" id="Phobius"/>
    </source>
</evidence>
<dbReference type="Proteomes" id="UP000718593">
    <property type="component" value="Unassembled WGS sequence"/>
</dbReference>
<evidence type="ECO:0000256" key="2">
    <source>
        <dbReference type="ARBA" id="ARBA00029447"/>
    </source>
</evidence>
<feature type="coiled-coil region" evidence="4">
    <location>
        <begin position="81"/>
        <end position="108"/>
    </location>
</feature>
<feature type="transmembrane region" description="Helical" evidence="5">
    <location>
        <begin position="31"/>
        <end position="49"/>
    </location>
</feature>
<dbReference type="PANTHER" id="PTHR32089:SF112">
    <property type="entry name" value="LYSOZYME-LIKE PROTEIN-RELATED"/>
    <property type="match status" value="1"/>
</dbReference>
<dbReference type="InterPro" id="IPR004089">
    <property type="entry name" value="MCPsignal_dom"/>
</dbReference>
<evidence type="ECO:0000256" key="1">
    <source>
        <dbReference type="ARBA" id="ARBA00023224"/>
    </source>
</evidence>
<keyword evidence="5" id="KW-0812">Transmembrane</keyword>
<dbReference type="InterPro" id="IPR004090">
    <property type="entry name" value="Chemotax_Me-accpt_rcpt"/>
</dbReference>
<dbReference type="SMART" id="SM00283">
    <property type="entry name" value="MA"/>
    <property type="match status" value="1"/>
</dbReference>
<proteinExistence type="inferred from homology"/>
<dbReference type="RefSeq" id="WP_027459113.1">
    <property type="nucleotide sequence ID" value="NZ_JARBJQ010000006.1"/>
</dbReference>
<name>A0A930BQQ1_9RHOO</name>
<keyword evidence="5" id="KW-1133">Transmembrane helix</keyword>
<sequence length="407" mass="44518">MKRIDDLLIRLTAAASLGLWLWSMAVGPVTTHAFLGTTALLLAATLLSVRERRRWKARQADYVNNLNAVMSEYHVLSDDAMAHAQLQFASLEQEMHEAQEVIRASVNRISGSLTGLESQSSNQRQVLASLIDQMLQMTESGGSADQEQISLQRFFDETNALIGEFVAKMTQLQSTSQGIASSFEQMQGQVTRITGSLNDIAGITKQTDLLALNAAIEAARAGEAGRGFAVVADEVRNLAARTGEFNIDIRNGLSDILNSLENVGARITEATSIDMSIAEKSRATLHELGSELIELTGKAREHSRHITAVTEQMHSLTQEGVMAMQFEDIVTQMMDRITQRANNVGEYMNAFLALHHDDEADGLQRFKKRSQKLVDLLVSSHVKSDAIQSSNAASNAKAASDGEIELF</sequence>
<dbReference type="PROSITE" id="PS50111">
    <property type="entry name" value="CHEMOTAXIS_TRANSDUC_2"/>
    <property type="match status" value="1"/>
</dbReference>
<dbReference type="GO" id="GO:0007165">
    <property type="term" value="P:signal transduction"/>
    <property type="evidence" value="ECO:0007669"/>
    <property type="project" value="UniProtKB-KW"/>
</dbReference>
<protein>
    <recommendedName>
        <fullName evidence="6">Methyl-accepting transducer domain-containing protein</fullName>
    </recommendedName>
</protein>
<dbReference type="GO" id="GO:0006935">
    <property type="term" value="P:chemotaxis"/>
    <property type="evidence" value="ECO:0007669"/>
    <property type="project" value="InterPro"/>
</dbReference>
<organism evidence="7 8">
    <name type="scientific">Dechloromonas agitata</name>
    <dbReference type="NCBI Taxonomy" id="73030"/>
    <lineage>
        <taxon>Bacteria</taxon>
        <taxon>Pseudomonadati</taxon>
        <taxon>Pseudomonadota</taxon>
        <taxon>Betaproteobacteria</taxon>
        <taxon>Rhodocyclales</taxon>
        <taxon>Azonexaceae</taxon>
        <taxon>Dechloromonas</taxon>
    </lineage>
</organism>
<dbReference type="Pfam" id="PF00015">
    <property type="entry name" value="MCPsignal"/>
    <property type="match status" value="1"/>
</dbReference>
<dbReference type="SUPFAM" id="SSF58104">
    <property type="entry name" value="Methyl-accepting chemotaxis protein (MCP) signaling domain"/>
    <property type="match status" value="1"/>
</dbReference>
<evidence type="ECO:0000256" key="4">
    <source>
        <dbReference type="SAM" id="Coils"/>
    </source>
</evidence>
<dbReference type="EMBL" id="JABZMI010000005">
    <property type="protein sequence ID" value="MBF1163571.1"/>
    <property type="molecule type" value="Genomic_DNA"/>
</dbReference>
<feature type="domain" description="Methyl-accepting transducer" evidence="6">
    <location>
        <begin position="98"/>
        <end position="328"/>
    </location>
</feature>